<reference evidence="3" key="3">
    <citation type="submission" date="2025-09" db="UniProtKB">
        <authorList>
            <consortium name="Ensembl"/>
        </authorList>
    </citation>
    <scope>IDENTIFICATION</scope>
</reference>
<proteinExistence type="predicted"/>
<keyword evidence="1" id="KW-1133">Transmembrane helix</keyword>
<feature type="signal peptide" evidence="2">
    <location>
        <begin position="1"/>
        <end position="23"/>
    </location>
</feature>
<dbReference type="PANTHER" id="PTHR28549">
    <property type="entry name" value="GLYCOPROTEIN INTEGRAL MEMBRANE PROTEIN 1"/>
    <property type="match status" value="1"/>
</dbReference>
<feature type="transmembrane region" description="Helical" evidence="1">
    <location>
        <begin position="283"/>
        <end position="309"/>
    </location>
</feature>
<dbReference type="Bgee" id="ENSLOCG00000017004">
    <property type="expression patterns" value="Expressed in testis and 13 other cell types or tissues"/>
</dbReference>
<name>W5NK58_LEPOC</name>
<keyword evidence="1" id="KW-0472">Membrane</keyword>
<accession>W5NK58</accession>
<dbReference type="eggNOG" id="ENOG502RWUZ">
    <property type="taxonomic scope" value="Eukaryota"/>
</dbReference>
<reference evidence="3" key="2">
    <citation type="submission" date="2025-08" db="UniProtKB">
        <authorList>
            <consortium name="Ensembl"/>
        </authorList>
    </citation>
    <scope>IDENTIFICATION</scope>
</reference>
<dbReference type="EMBL" id="AHAT01012052">
    <property type="status" value="NOT_ANNOTATED_CDS"/>
    <property type="molecule type" value="Genomic_DNA"/>
</dbReference>
<protein>
    <submittedName>
        <fullName evidence="3">Glycosylated integral membrane protein 1</fullName>
    </submittedName>
</protein>
<dbReference type="Proteomes" id="UP000018468">
    <property type="component" value="Linkage group LG1"/>
</dbReference>
<sequence length="352" mass="39946">MERMRALLGGYSLLFLLVLLTDAAPRQLDKENISINVTTVGDTQETKDLQINFNISVVGDQFYVNDVPVRLSGVTRLSCQALLLENGNRSSSGVYVMAVVRVLVRQWPLESDPVVELLVFNEEVIEVEGRQVQQPNMYEVNILMNKNFQRLKQSSYSFPMMESMLFSIPRDNDIVVTDPSVPEEVSAVDRDPLQTTSHYPLKQAETTVEETAAPGKLPETPLRMDAGSVYDEETTAEEEGLPDKLLPETPLRSESLSSYNAMCQWVEKLRDRLRHFWSESLPLFFLVMWVVVVGVVGSAVIVKILDFLFPSCEHKGIFRLDPVTLMPEEEKHSLLEHMEETKTPEEILILQK</sequence>
<evidence type="ECO:0000256" key="1">
    <source>
        <dbReference type="SAM" id="Phobius"/>
    </source>
</evidence>
<evidence type="ECO:0000313" key="4">
    <source>
        <dbReference type="Proteomes" id="UP000018468"/>
    </source>
</evidence>
<dbReference type="GeneTree" id="ENSGT00390000008373"/>
<dbReference type="InParanoid" id="W5NK58"/>
<reference evidence="4" key="1">
    <citation type="submission" date="2011-12" db="EMBL/GenBank/DDBJ databases">
        <title>The Draft Genome of Lepisosteus oculatus.</title>
        <authorList>
            <consortium name="The Broad Institute Genome Assembly &amp; Analysis Group"/>
            <consortium name="Computational R&amp;D Group"/>
            <consortium name="and Sequencing Platform"/>
            <person name="Di Palma F."/>
            <person name="Alfoldi J."/>
            <person name="Johnson J."/>
            <person name="Berlin A."/>
            <person name="Gnerre S."/>
            <person name="Jaffe D."/>
            <person name="MacCallum I."/>
            <person name="Young S."/>
            <person name="Walker B.J."/>
            <person name="Lander E.S."/>
            <person name="Lindblad-Toh K."/>
        </authorList>
    </citation>
    <scope>NUCLEOTIDE SEQUENCE [LARGE SCALE GENOMIC DNA]</scope>
</reference>
<keyword evidence="4" id="KW-1185">Reference proteome</keyword>
<dbReference type="InterPro" id="IPR042319">
    <property type="entry name" value="GINM1"/>
</dbReference>
<dbReference type="OMA" id="FNLMEVI"/>
<dbReference type="AlphaFoldDB" id="W5NK58"/>
<dbReference type="Ensembl" id="ENSLOCT00000021053.1">
    <property type="protein sequence ID" value="ENSLOCP00000021017.1"/>
    <property type="gene ID" value="ENSLOCG00000017004.1"/>
</dbReference>
<organism evidence="3 4">
    <name type="scientific">Lepisosteus oculatus</name>
    <name type="common">Spotted gar</name>
    <dbReference type="NCBI Taxonomy" id="7918"/>
    <lineage>
        <taxon>Eukaryota</taxon>
        <taxon>Metazoa</taxon>
        <taxon>Chordata</taxon>
        <taxon>Craniata</taxon>
        <taxon>Vertebrata</taxon>
        <taxon>Euteleostomi</taxon>
        <taxon>Actinopterygii</taxon>
        <taxon>Neopterygii</taxon>
        <taxon>Holostei</taxon>
        <taxon>Semionotiformes</taxon>
        <taxon>Lepisosteidae</taxon>
        <taxon>Lepisosteus</taxon>
    </lineage>
</organism>
<keyword evidence="2" id="KW-0732">Signal</keyword>
<dbReference type="FunCoup" id="W5NK58">
    <property type="interactions" value="694"/>
</dbReference>
<evidence type="ECO:0000313" key="3">
    <source>
        <dbReference type="Ensembl" id="ENSLOCP00000021017.1"/>
    </source>
</evidence>
<evidence type="ECO:0000256" key="2">
    <source>
        <dbReference type="SAM" id="SignalP"/>
    </source>
</evidence>
<dbReference type="HOGENOM" id="CLU_084379_0_0_1"/>
<dbReference type="PANTHER" id="PTHR28549:SF1">
    <property type="entry name" value="GLYCOPROTEIN INTEGRAL MEMBRANE PROTEIN 1"/>
    <property type="match status" value="1"/>
</dbReference>
<feature type="chain" id="PRO_5004867848" evidence="2">
    <location>
        <begin position="24"/>
        <end position="352"/>
    </location>
</feature>
<keyword evidence="1" id="KW-0812">Transmembrane</keyword>